<dbReference type="Proteomes" id="UP000053060">
    <property type="component" value="Unassembled WGS sequence"/>
</dbReference>
<gene>
    <name evidence="1" type="ORF">Z045_14620</name>
</gene>
<proteinExistence type="predicted"/>
<sequence>MASGGRGFGAGTDVTASQFTTCELAWTVAAGDAAAIPRLLRDLHPLVIAYFRARAKAAGGTFADADRLALAACRAILAELTAPSGADRPFLRLAYTLVADAADAEFASPRAFPLTRLQQEILILRTIVGLDSRQTAVALAVAPGRVGVEQHAALSSLRAA</sequence>
<evidence type="ECO:0000313" key="1">
    <source>
        <dbReference type="EMBL" id="KSZ57811.1"/>
    </source>
</evidence>
<organism evidence="1 2">
    <name type="scientific">Rhodococcus pyridinivorans KG-16</name>
    <dbReference type="NCBI Taxonomy" id="1441730"/>
    <lineage>
        <taxon>Bacteria</taxon>
        <taxon>Bacillati</taxon>
        <taxon>Actinomycetota</taxon>
        <taxon>Actinomycetes</taxon>
        <taxon>Mycobacteriales</taxon>
        <taxon>Nocardiaceae</taxon>
        <taxon>Rhodococcus</taxon>
    </lineage>
</organism>
<dbReference type="EMBL" id="AZXY01000007">
    <property type="protein sequence ID" value="KSZ57811.1"/>
    <property type="molecule type" value="Genomic_DNA"/>
</dbReference>
<comment type="caution">
    <text evidence="1">The sequence shown here is derived from an EMBL/GenBank/DDBJ whole genome shotgun (WGS) entry which is preliminary data.</text>
</comment>
<dbReference type="AlphaFoldDB" id="A0A0V9UIH4"/>
<dbReference type="Gene3D" id="1.10.10.10">
    <property type="entry name" value="Winged helix-like DNA-binding domain superfamily/Winged helix DNA-binding domain"/>
    <property type="match status" value="1"/>
</dbReference>
<dbReference type="PATRIC" id="fig|1441730.3.peg.3037"/>
<accession>A0A0V9UIH4</accession>
<reference evidence="2" key="1">
    <citation type="submission" date="2015-01" db="EMBL/GenBank/DDBJ databases">
        <title>Draft genome sequence of Rhodococcus pyridinivorans strain KG-16, a hydrocarbon-degrading bacterium.</title>
        <authorList>
            <person name="Aggarwal R.K."/>
            <person name="Dawar C."/>
        </authorList>
    </citation>
    <scope>NUCLEOTIDE SEQUENCE [LARGE SCALE GENOMIC DNA]</scope>
    <source>
        <strain evidence="2">KG-16</strain>
    </source>
</reference>
<evidence type="ECO:0000313" key="2">
    <source>
        <dbReference type="Proteomes" id="UP000053060"/>
    </source>
</evidence>
<dbReference type="RefSeq" id="WP_060652512.1">
    <property type="nucleotide sequence ID" value="NZ_AZXY01000007.1"/>
</dbReference>
<reference evidence="1 2" key="2">
    <citation type="journal article" date="2016" name="Genome Announc.">
        <title>Draft Genome Sequence of a Versatile Hydrocarbon-Degrading Bacterium, Rhodococcus pyridinivorans Strain KG-16, Collected from Oil Fields in India.</title>
        <authorList>
            <person name="Aggarwal R.K."/>
            <person name="Dawar C."/>
            <person name="Phanindranath R."/>
            <person name="Mutnuri L."/>
            <person name="Dayal A.M."/>
        </authorList>
    </citation>
    <scope>NUCLEOTIDE SEQUENCE [LARGE SCALE GENOMIC DNA]</scope>
    <source>
        <strain evidence="1 2">KG-16</strain>
    </source>
</reference>
<dbReference type="InterPro" id="IPR036388">
    <property type="entry name" value="WH-like_DNA-bd_sf"/>
</dbReference>
<protein>
    <submittedName>
        <fullName evidence="1">ECF subfamily RNA polymerase sigma-24 subunit</fullName>
    </submittedName>
</protein>
<name>A0A0V9UIH4_9NOCA</name>